<gene>
    <name evidence="2" type="ORF">RISW2_21700</name>
</gene>
<accession>X7F144</accession>
<proteinExistence type="predicted"/>
<dbReference type="EMBL" id="JAME01000073">
    <property type="protein sequence ID" value="ETX26612.1"/>
    <property type="molecule type" value="Genomic_DNA"/>
</dbReference>
<dbReference type="STRING" id="1449351.RISW2_21700"/>
<name>X7F144_9RHOB</name>
<dbReference type="AlphaFoldDB" id="X7F144"/>
<organism evidence="2 3">
    <name type="scientific">Roseivivax isoporae LMG 25204</name>
    <dbReference type="NCBI Taxonomy" id="1449351"/>
    <lineage>
        <taxon>Bacteria</taxon>
        <taxon>Pseudomonadati</taxon>
        <taxon>Pseudomonadota</taxon>
        <taxon>Alphaproteobacteria</taxon>
        <taxon>Rhodobacterales</taxon>
        <taxon>Roseobacteraceae</taxon>
        <taxon>Roseivivax</taxon>
    </lineage>
</organism>
<evidence type="ECO:0000313" key="2">
    <source>
        <dbReference type="EMBL" id="ETX26612.1"/>
    </source>
</evidence>
<feature type="transmembrane region" description="Helical" evidence="1">
    <location>
        <begin position="41"/>
        <end position="60"/>
    </location>
</feature>
<protein>
    <submittedName>
        <fullName evidence="2">Uncharacterized protein</fullName>
    </submittedName>
</protein>
<keyword evidence="1" id="KW-0472">Membrane</keyword>
<reference evidence="2 3" key="1">
    <citation type="submission" date="2014-01" db="EMBL/GenBank/DDBJ databases">
        <title>Roseivivax isoporae LMG 25204 Genome Sequencing.</title>
        <authorList>
            <person name="Lai Q."/>
            <person name="Li G."/>
            <person name="Shao Z."/>
        </authorList>
    </citation>
    <scope>NUCLEOTIDE SEQUENCE [LARGE SCALE GENOMIC DNA]</scope>
    <source>
        <strain evidence="2 3">LMG 25204</strain>
    </source>
</reference>
<evidence type="ECO:0000256" key="1">
    <source>
        <dbReference type="SAM" id="Phobius"/>
    </source>
</evidence>
<evidence type="ECO:0000313" key="3">
    <source>
        <dbReference type="Proteomes" id="UP000023430"/>
    </source>
</evidence>
<sequence>MQTDMSEVKNELRSIDDRLRGVETGLATLAEKVTHLPSKSYIVTALILMLGVVGAMIGYAETIQQFLGQVPAP</sequence>
<keyword evidence="1" id="KW-0812">Transmembrane</keyword>
<keyword evidence="3" id="KW-1185">Reference proteome</keyword>
<comment type="caution">
    <text evidence="2">The sequence shown here is derived from an EMBL/GenBank/DDBJ whole genome shotgun (WGS) entry which is preliminary data.</text>
</comment>
<dbReference type="Proteomes" id="UP000023430">
    <property type="component" value="Unassembled WGS sequence"/>
</dbReference>
<keyword evidence="1" id="KW-1133">Transmembrane helix</keyword>